<organism evidence="10 11">
    <name type="scientific">Candidatus Shapirobacteria bacterium CG03_land_8_20_14_0_80_39_12</name>
    <dbReference type="NCBI Taxonomy" id="1974879"/>
    <lineage>
        <taxon>Bacteria</taxon>
        <taxon>Candidatus Shapironibacteriota</taxon>
    </lineage>
</organism>
<dbReference type="Gene3D" id="3.20.20.70">
    <property type="entry name" value="Aldolase class I"/>
    <property type="match status" value="1"/>
</dbReference>
<accession>A0A2M7BEV0</accession>
<comment type="caution">
    <text evidence="10">The sequence shown here is derived from an EMBL/GenBank/DDBJ whole genome shotgun (WGS) entry which is preliminary data.</text>
</comment>
<dbReference type="GO" id="GO:0016491">
    <property type="term" value="F:oxidoreductase activity"/>
    <property type="evidence" value="ECO:0007669"/>
    <property type="project" value="UniProtKB-KW"/>
</dbReference>
<keyword evidence="7" id="KW-0408">Iron</keyword>
<dbReference type="SFLD" id="SFLDS00029">
    <property type="entry name" value="Radical_SAM"/>
    <property type="match status" value="1"/>
</dbReference>
<dbReference type="InterPro" id="IPR013785">
    <property type="entry name" value="Aldolase_TIM"/>
</dbReference>
<evidence type="ECO:0000256" key="1">
    <source>
        <dbReference type="ARBA" id="ARBA00001966"/>
    </source>
</evidence>
<dbReference type="SFLD" id="SFLDG01094">
    <property type="entry name" value="Uncharacterised_Radical_SAM_Su"/>
    <property type="match status" value="1"/>
</dbReference>
<sequence>MRIVGFVKTSLIEWPGKISSVIFTPGCNFRCPFCHNAGLVNIDKAKRLSRIDEKQILTDLRKRKKWVEAVAITGGEPTLQAGLSKFLSKLKKMGFLIMLETNGSRPEIVTKLQGEKLVDYWAMDLKGDFTNYLKFIGVKDENIVERVKKSVRLILESGVEYEFRTTVVPGLHDLNNLKKLAKQVALPADRLKTKWFLQQFRPVNTLDKKFLELKPFPEEQMKIFQKEMQKIIPNTFLRGL</sequence>
<comment type="cofactor">
    <cofactor evidence="1">
        <name>[4Fe-4S] cluster</name>
        <dbReference type="ChEBI" id="CHEBI:49883"/>
    </cofactor>
</comment>
<evidence type="ECO:0000256" key="6">
    <source>
        <dbReference type="ARBA" id="ARBA00023002"/>
    </source>
</evidence>
<keyword evidence="8" id="KW-0411">Iron-sulfur</keyword>
<evidence type="ECO:0000256" key="4">
    <source>
        <dbReference type="ARBA" id="ARBA00022691"/>
    </source>
</evidence>
<dbReference type="SFLD" id="SFLDG01067">
    <property type="entry name" value="SPASM/twitch_domain_containing"/>
    <property type="match status" value="1"/>
</dbReference>
<dbReference type="GO" id="GO:0046872">
    <property type="term" value="F:metal ion binding"/>
    <property type="evidence" value="ECO:0007669"/>
    <property type="project" value="UniProtKB-KW"/>
</dbReference>
<feature type="domain" description="Radical SAM core" evidence="9">
    <location>
        <begin position="13"/>
        <end position="238"/>
    </location>
</feature>
<protein>
    <submittedName>
        <fullName evidence="10">Anaerobic ribonucleoside-triphosphate reductase activating protein</fullName>
    </submittedName>
</protein>
<keyword evidence="5" id="KW-0479">Metal-binding</keyword>
<dbReference type="PANTHER" id="PTHR30352">
    <property type="entry name" value="PYRUVATE FORMATE-LYASE-ACTIVATING ENZYME"/>
    <property type="match status" value="1"/>
</dbReference>
<evidence type="ECO:0000259" key="9">
    <source>
        <dbReference type="PROSITE" id="PS51918"/>
    </source>
</evidence>
<name>A0A2M7BEV0_9BACT</name>
<dbReference type="Proteomes" id="UP000229631">
    <property type="component" value="Unassembled WGS sequence"/>
</dbReference>
<comment type="similarity">
    <text evidence="2">Belongs to the organic radical-activating enzymes family.</text>
</comment>
<dbReference type="EMBL" id="PEVC01000016">
    <property type="protein sequence ID" value="PIV01618.1"/>
    <property type="molecule type" value="Genomic_DNA"/>
</dbReference>
<dbReference type="PROSITE" id="PS01087">
    <property type="entry name" value="RADICAL_ACTIVATING"/>
    <property type="match status" value="1"/>
</dbReference>
<dbReference type="AlphaFoldDB" id="A0A2M7BEV0"/>
<dbReference type="PANTHER" id="PTHR30352:SF13">
    <property type="entry name" value="GLYCYL-RADICAL ENZYME ACTIVATING ENZYME YJJW-RELATED"/>
    <property type="match status" value="1"/>
</dbReference>
<evidence type="ECO:0000256" key="8">
    <source>
        <dbReference type="ARBA" id="ARBA00023014"/>
    </source>
</evidence>
<keyword evidence="6" id="KW-0560">Oxidoreductase</keyword>
<proteinExistence type="inferred from homology"/>
<dbReference type="InterPro" id="IPR034457">
    <property type="entry name" value="Organic_radical-activating"/>
</dbReference>
<keyword evidence="4" id="KW-0949">S-adenosyl-L-methionine</keyword>
<evidence type="ECO:0000256" key="2">
    <source>
        <dbReference type="ARBA" id="ARBA00009777"/>
    </source>
</evidence>
<dbReference type="InterPro" id="IPR058240">
    <property type="entry name" value="rSAM_sf"/>
</dbReference>
<evidence type="ECO:0000256" key="3">
    <source>
        <dbReference type="ARBA" id="ARBA00022485"/>
    </source>
</evidence>
<dbReference type="InterPro" id="IPR007197">
    <property type="entry name" value="rSAM"/>
</dbReference>
<dbReference type="InterPro" id="IPR001989">
    <property type="entry name" value="Radical_activat_CS"/>
</dbReference>
<keyword evidence="3" id="KW-0004">4Fe-4S</keyword>
<dbReference type="NCBIfam" id="TIGR02495">
    <property type="entry name" value="NrdG2"/>
    <property type="match status" value="1"/>
</dbReference>
<dbReference type="PROSITE" id="PS51918">
    <property type="entry name" value="RADICAL_SAM"/>
    <property type="match status" value="1"/>
</dbReference>
<dbReference type="InterPro" id="IPR006638">
    <property type="entry name" value="Elp3/MiaA/NifB-like_rSAM"/>
</dbReference>
<evidence type="ECO:0000256" key="7">
    <source>
        <dbReference type="ARBA" id="ARBA00023004"/>
    </source>
</evidence>
<reference evidence="11" key="1">
    <citation type="submission" date="2017-09" db="EMBL/GenBank/DDBJ databases">
        <title>Depth-based differentiation of microbial function through sediment-hosted aquifers and enrichment of novel symbionts in the deep terrestrial subsurface.</title>
        <authorList>
            <person name="Probst A.J."/>
            <person name="Ladd B."/>
            <person name="Jarett J.K."/>
            <person name="Geller-Mcgrath D.E."/>
            <person name="Sieber C.M.K."/>
            <person name="Emerson J.B."/>
            <person name="Anantharaman K."/>
            <person name="Thomas B.C."/>
            <person name="Malmstrom R."/>
            <person name="Stieglmeier M."/>
            <person name="Klingl A."/>
            <person name="Woyke T."/>
            <person name="Ryan C.M."/>
            <person name="Banfield J.F."/>
        </authorList>
    </citation>
    <scope>NUCLEOTIDE SEQUENCE [LARGE SCALE GENOMIC DNA]</scope>
</reference>
<dbReference type="Pfam" id="PF04055">
    <property type="entry name" value="Radical_SAM"/>
    <property type="match status" value="1"/>
</dbReference>
<gene>
    <name evidence="10" type="ORF">COS54_00700</name>
</gene>
<evidence type="ECO:0000256" key="5">
    <source>
        <dbReference type="ARBA" id="ARBA00022723"/>
    </source>
</evidence>
<dbReference type="SUPFAM" id="SSF102114">
    <property type="entry name" value="Radical SAM enzymes"/>
    <property type="match status" value="1"/>
</dbReference>
<evidence type="ECO:0000313" key="11">
    <source>
        <dbReference type="Proteomes" id="UP000229631"/>
    </source>
</evidence>
<evidence type="ECO:0000313" key="10">
    <source>
        <dbReference type="EMBL" id="PIV01618.1"/>
    </source>
</evidence>
<dbReference type="GO" id="GO:0051539">
    <property type="term" value="F:4 iron, 4 sulfur cluster binding"/>
    <property type="evidence" value="ECO:0007669"/>
    <property type="project" value="UniProtKB-KW"/>
</dbReference>
<dbReference type="SMART" id="SM00729">
    <property type="entry name" value="Elp3"/>
    <property type="match status" value="1"/>
</dbReference>
<dbReference type="CDD" id="cd01335">
    <property type="entry name" value="Radical_SAM"/>
    <property type="match status" value="1"/>
</dbReference>
<dbReference type="InterPro" id="IPR012840">
    <property type="entry name" value="NrdG2"/>
</dbReference>